<keyword evidence="5 9" id="KW-0418">Kinase</keyword>
<dbReference type="InterPro" id="IPR050980">
    <property type="entry name" value="2C_sensor_his_kinase"/>
</dbReference>
<keyword evidence="7" id="KW-0472">Membrane</keyword>
<evidence type="ECO:0000313" key="10">
    <source>
        <dbReference type="Proteomes" id="UP000242917"/>
    </source>
</evidence>
<gene>
    <name evidence="9" type="ORF">BVU17_13530</name>
</gene>
<dbReference type="PANTHER" id="PTHR44936:SF10">
    <property type="entry name" value="SENSOR PROTEIN RSTB"/>
    <property type="match status" value="1"/>
</dbReference>
<dbReference type="KEGG" id="hta:BVU17_13530"/>
<evidence type="ECO:0000256" key="2">
    <source>
        <dbReference type="ARBA" id="ARBA00012438"/>
    </source>
</evidence>
<keyword evidence="7" id="KW-1133">Transmembrane helix</keyword>
<keyword evidence="6" id="KW-0067">ATP-binding</keyword>
<dbReference type="PANTHER" id="PTHR44936">
    <property type="entry name" value="SENSOR PROTEIN CREC"/>
    <property type="match status" value="1"/>
</dbReference>
<evidence type="ECO:0000256" key="3">
    <source>
        <dbReference type="ARBA" id="ARBA00022679"/>
    </source>
</evidence>
<dbReference type="Proteomes" id="UP000242917">
    <property type="component" value="Chromosome I"/>
</dbReference>
<dbReference type="CDD" id="cd00075">
    <property type="entry name" value="HATPase"/>
    <property type="match status" value="1"/>
</dbReference>
<evidence type="ECO:0000256" key="4">
    <source>
        <dbReference type="ARBA" id="ARBA00022741"/>
    </source>
</evidence>
<dbReference type="InterPro" id="IPR036890">
    <property type="entry name" value="HATPase_C_sf"/>
</dbReference>
<dbReference type="Gene3D" id="3.30.565.10">
    <property type="entry name" value="Histidine kinase-like ATPase, C-terminal domain"/>
    <property type="match status" value="1"/>
</dbReference>
<dbReference type="GO" id="GO:0004673">
    <property type="term" value="F:protein histidine kinase activity"/>
    <property type="evidence" value="ECO:0007669"/>
    <property type="project" value="UniProtKB-EC"/>
</dbReference>
<keyword evidence="3" id="KW-0808">Transferase</keyword>
<dbReference type="InterPro" id="IPR003594">
    <property type="entry name" value="HATPase_dom"/>
</dbReference>
<evidence type="ECO:0000313" key="9">
    <source>
        <dbReference type="EMBL" id="AUG48493.1"/>
    </source>
</evidence>
<dbReference type="PROSITE" id="PS50109">
    <property type="entry name" value="HIS_KIN"/>
    <property type="match status" value="1"/>
</dbReference>
<dbReference type="SMART" id="SM00387">
    <property type="entry name" value="HATPase_c"/>
    <property type="match status" value="1"/>
</dbReference>
<dbReference type="InterPro" id="IPR005467">
    <property type="entry name" value="His_kinase_dom"/>
</dbReference>
<dbReference type="InterPro" id="IPR031623">
    <property type="entry name" value="HisKA_4TM"/>
</dbReference>
<keyword evidence="7" id="KW-0812">Transmembrane</keyword>
<evidence type="ECO:0000256" key="1">
    <source>
        <dbReference type="ARBA" id="ARBA00000085"/>
    </source>
</evidence>
<keyword evidence="4" id="KW-0547">Nucleotide-binding</keyword>
<dbReference type="Pfam" id="PF02518">
    <property type="entry name" value="HATPase_c"/>
    <property type="match status" value="1"/>
</dbReference>
<name>A0A2H5A187_9EURY</name>
<evidence type="ECO:0000256" key="5">
    <source>
        <dbReference type="ARBA" id="ARBA00022777"/>
    </source>
</evidence>
<dbReference type="GO" id="GO:0005524">
    <property type="term" value="F:ATP binding"/>
    <property type="evidence" value="ECO:0007669"/>
    <property type="project" value="UniProtKB-KW"/>
</dbReference>
<dbReference type="OrthoDB" id="3369at2157"/>
<keyword evidence="10" id="KW-1185">Reference proteome</keyword>
<feature type="transmembrane region" description="Helical" evidence="7">
    <location>
        <begin position="121"/>
        <end position="143"/>
    </location>
</feature>
<proteinExistence type="predicted"/>
<accession>A0A2H5A187</accession>
<feature type="transmembrane region" description="Helical" evidence="7">
    <location>
        <begin position="55"/>
        <end position="73"/>
    </location>
</feature>
<evidence type="ECO:0000259" key="8">
    <source>
        <dbReference type="PROSITE" id="PS50109"/>
    </source>
</evidence>
<sequence length="409" mass="43261">MELAIRAQVVTMYRGVRARLAPWLLAGFGLAFTGVAVVWHLGIETQRIGQVGGPVLALGLDGLLPLVLVYGSYRLVSSSTPGEQIWTVFVWSVAGSLAVGTVIGLSVFIRMMEGRTIAEPVFVTLLSMETGAVTGLIAGTLAVRARQDASRATRTANTLSFVNDLLRHDIANGLVVIDGRGTIIRRNADSETIQTAADAIREQVTELDSLVDNAGAVVETLGPDPTFEPTDVVGIAEAVIQRIEQTHPIAIEFQASGSAMARTNEAARPVLRNLIENAIEHGTPAAELSAEGTATDGAALQSEAPRAEAGQSTGDERDHPSVFVAIRETGDVVEIHVVDDGPGIPDDRRDNIFDPRAGDTHGGGLHLVETLVTSFGGDIYLADSASEFDTDFADTDLDGAHFVVELPRA</sequence>
<protein>
    <recommendedName>
        <fullName evidence="2">histidine kinase</fullName>
        <ecNumber evidence="2">2.7.13.3</ecNumber>
    </recommendedName>
</protein>
<reference evidence="9 10" key="1">
    <citation type="submission" date="2017-01" db="EMBL/GenBank/DDBJ databases">
        <title>A Red Light-Sensitive Sensory Rhodopsin I From Haloarcula taiwanensis, A New Haloarchaeon Isolated From Taiwan.</title>
        <authorList>
            <person name="Yang C.-S."/>
            <person name="Han Y.-A."/>
            <person name="Chen P.-C."/>
            <person name="Ng W.V."/>
            <person name="Chen T.-W."/>
        </authorList>
    </citation>
    <scope>NUCLEOTIDE SEQUENCE [LARGE SCALE GENOMIC DNA]</scope>
    <source>
        <strain evidence="9 10">Taiwanensis</strain>
    </source>
</reference>
<organism evidence="9 10">
    <name type="scientific">Haloarcula taiwanensis</name>
    <dbReference type="NCBI Taxonomy" id="1932004"/>
    <lineage>
        <taxon>Archaea</taxon>
        <taxon>Methanobacteriati</taxon>
        <taxon>Methanobacteriota</taxon>
        <taxon>Stenosarchaea group</taxon>
        <taxon>Halobacteria</taxon>
        <taxon>Halobacteriales</taxon>
        <taxon>Haloarculaceae</taxon>
        <taxon>Haloarcula</taxon>
    </lineage>
</organism>
<comment type="catalytic activity">
    <reaction evidence="1">
        <text>ATP + protein L-histidine = ADP + protein N-phospho-L-histidine.</text>
        <dbReference type="EC" id="2.7.13.3"/>
    </reaction>
</comment>
<dbReference type="Pfam" id="PF16926">
    <property type="entry name" value="HisKA_4TM"/>
    <property type="match status" value="1"/>
</dbReference>
<feature type="domain" description="Histidine kinase" evidence="8">
    <location>
        <begin position="165"/>
        <end position="409"/>
    </location>
</feature>
<dbReference type="SUPFAM" id="SSF55874">
    <property type="entry name" value="ATPase domain of HSP90 chaperone/DNA topoisomerase II/histidine kinase"/>
    <property type="match status" value="1"/>
</dbReference>
<feature type="transmembrane region" description="Helical" evidence="7">
    <location>
        <begin position="85"/>
        <end position="109"/>
    </location>
</feature>
<evidence type="ECO:0000256" key="7">
    <source>
        <dbReference type="SAM" id="Phobius"/>
    </source>
</evidence>
<dbReference type="EMBL" id="CP019154">
    <property type="protein sequence ID" value="AUG48493.1"/>
    <property type="molecule type" value="Genomic_DNA"/>
</dbReference>
<evidence type="ECO:0000256" key="6">
    <source>
        <dbReference type="ARBA" id="ARBA00022840"/>
    </source>
</evidence>
<dbReference type="AlphaFoldDB" id="A0A2H5A187"/>
<dbReference type="EC" id="2.7.13.3" evidence="2"/>
<feature type="transmembrane region" description="Helical" evidence="7">
    <location>
        <begin position="20"/>
        <end position="43"/>
    </location>
</feature>